<keyword evidence="5" id="KW-0028">Amino-acid biosynthesis</keyword>
<dbReference type="EC" id="4.1.1.20" evidence="5 6"/>
<dbReference type="eggNOG" id="COG0019">
    <property type="taxonomic scope" value="Bacteria"/>
</dbReference>
<evidence type="ECO:0000256" key="8">
    <source>
        <dbReference type="RuleBase" id="RU003738"/>
    </source>
</evidence>
<comment type="cofactor">
    <cofactor evidence="1 5 7 8">
        <name>pyridoxal 5'-phosphate</name>
        <dbReference type="ChEBI" id="CHEBI:597326"/>
    </cofactor>
</comment>
<feature type="binding site" evidence="5">
    <location>
        <position position="375"/>
    </location>
    <ligand>
        <name>pyridoxal 5'-phosphate</name>
        <dbReference type="ChEBI" id="CHEBI:597326"/>
    </ligand>
</feature>
<dbReference type="UniPathway" id="UPA00034">
    <property type="reaction ID" value="UER00027"/>
</dbReference>
<feature type="binding site" evidence="5">
    <location>
        <position position="375"/>
    </location>
    <ligand>
        <name>substrate</name>
    </ligand>
</feature>
<dbReference type="InterPro" id="IPR002986">
    <property type="entry name" value="DAP_deCOOHase_LysA"/>
</dbReference>
<dbReference type="Gene3D" id="2.40.37.10">
    <property type="entry name" value="Lyase, Ornithine Decarboxylase, Chain A, domain 1"/>
    <property type="match status" value="1"/>
</dbReference>
<evidence type="ECO:0000256" key="3">
    <source>
        <dbReference type="ARBA" id="ARBA00022898"/>
    </source>
</evidence>
<feature type="binding site" evidence="5">
    <location>
        <position position="348"/>
    </location>
    <ligand>
        <name>substrate</name>
    </ligand>
</feature>
<dbReference type="Pfam" id="PF02784">
    <property type="entry name" value="Orn_Arg_deC_N"/>
    <property type="match status" value="1"/>
</dbReference>
<dbReference type="HAMAP" id="MF_02120">
    <property type="entry name" value="LysA"/>
    <property type="match status" value="1"/>
</dbReference>
<comment type="similarity">
    <text evidence="5">Belongs to the Orn/Lys/Arg decarboxylase class-II family. LysA subfamily.</text>
</comment>
<dbReference type="PANTHER" id="PTHR43727">
    <property type="entry name" value="DIAMINOPIMELATE DECARBOXYLASE"/>
    <property type="match status" value="1"/>
</dbReference>
<evidence type="ECO:0000313" key="12">
    <source>
        <dbReference type="Proteomes" id="UP000050421"/>
    </source>
</evidence>
<dbReference type="PRINTS" id="PR01179">
    <property type="entry name" value="ODADCRBXLASE"/>
</dbReference>
<dbReference type="GO" id="GO:0030170">
    <property type="term" value="F:pyridoxal phosphate binding"/>
    <property type="evidence" value="ECO:0007669"/>
    <property type="project" value="UniProtKB-UniRule"/>
</dbReference>
<dbReference type="InterPro" id="IPR022644">
    <property type="entry name" value="De-COase2_N"/>
</dbReference>
<protein>
    <recommendedName>
        <fullName evidence="5 6">Diaminopimelate decarboxylase</fullName>
        <shortName evidence="5">DAP decarboxylase</shortName>
        <shortName evidence="5">DAPDC</shortName>
        <ecNumber evidence="5 6">4.1.1.20</ecNumber>
    </recommendedName>
</protein>
<comment type="function">
    <text evidence="5">Specifically catalyzes the decarboxylation of meso-diaminopimelate (meso-DAP) to L-lysine.</text>
</comment>
<evidence type="ECO:0000259" key="10">
    <source>
        <dbReference type="Pfam" id="PF02784"/>
    </source>
</evidence>
<dbReference type="Proteomes" id="UP000050421">
    <property type="component" value="Unassembled WGS sequence"/>
</dbReference>
<gene>
    <name evidence="5 11" type="primary">lysA</name>
    <name evidence="11" type="ORF">HLUCCX10_05935</name>
</gene>
<comment type="pathway">
    <text evidence="5 8">Amino-acid biosynthesis; L-lysine biosynthesis via DAP pathway; L-lysine from DL-2,6-diaminopimelate: step 1/1.</text>
</comment>
<feature type="active site" description="Proton donor" evidence="7">
    <location>
        <position position="347"/>
    </location>
</feature>
<dbReference type="NCBIfam" id="TIGR01048">
    <property type="entry name" value="lysA"/>
    <property type="match status" value="1"/>
</dbReference>
<sequence>MPIFEGKFQTMNSNQHPQDIQGVNLLSLADQYELPLYVYDGEKIVNQIQAMQEAFASVPLKIKYATKALPNISVLKLVRNAGAGIDAVSIEEVRLGMLAGYEASEIMYTPSGVSWREIEEAVDLGVMVNLDSIPLIREFGEKYGNRVPACIRINPHIMAGGNSKISVGHKHSKFGISIEQLEQIVQTVEKYQLSIVGLHVHTGSDILDAEVFLRGAKVLFDAAKHFKALKFIDCGGGFKVAYKAGDPFTDIREVGRIVSKAFLDFCEDYGRPLELWLEPGKFLVSESGYFLAKTNLVKETPTVTFVGVDSGLNHLIRPMMYDAYHDVYNLSNPNGPEKTYHIVGYICETDTLAADRKLSEVRAGDVLVLKNAGAYGFSMASNYNSRLRPAEVLIWKGKAHLIRKREEFEDLIRHQVPIEW</sequence>
<organism evidence="11 12">
    <name type="scientific">Algoriphagus marincola HL-49</name>
    <dbReference type="NCBI Taxonomy" id="1305737"/>
    <lineage>
        <taxon>Bacteria</taxon>
        <taxon>Pseudomonadati</taxon>
        <taxon>Bacteroidota</taxon>
        <taxon>Cytophagia</taxon>
        <taxon>Cytophagales</taxon>
        <taxon>Cyclobacteriaceae</taxon>
        <taxon>Algoriphagus</taxon>
    </lineage>
</organism>
<evidence type="ECO:0000256" key="5">
    <source>
        <dbReference type="HAMAP-Rule" id="MF_02120"/>
    </source>
</evidence>
<evidence type="ECO:0000313" key="11">
    <source>
        <dbReference type="EMBL" id="KPQ18046.1"/>
    </source>
</evidence>
<dbReference type="InterPro" id="IPR022653">
    <property type="entry name" value="De-COase2_pyr-phos_BS"/>
</dbReference>
<evidence type="ECO:0000256" key="7">
    <source>
        <dbReference type="PIRSR" id="PIRSR600183-50"/>
    </source>
</evidence>
<dbReference type="FunFam" id="3.20.20.10:FF:000003">
    <property type="entry name" value="Diaminopimelate decarboxylase"/>
    <property type="match status" value="1"/>
</dbReference>
<feature type="domain" description="Orn/DAP/Arg decarboxylase 2 N-terminal" evidence="10">
    <location>
        <begin position="43"/>
        <end position="285"/>
    </location>
</feature>
<comment type="caution">
    <text evidence="11">The sequence shown here is derived from an EMBL/GenBank/DDBJ whole genome shotgun (WGS) entry which is preliminary data.</text>
</comment>
<dbReference type="EMBL" id="LJXT01000027">
    <property type="protein sequence ID" value="KPQ18046.1"/>
    <property type="molecule type" value="Genomic_DNA"/>
</dbReference>
<dbReference type="PROSITE" id="PS00878">
    <property type="entry name" value="ODR_DC_2_1"/>
    <property type="match status" value="1"/>
</dbReference>
<dbReference type="PANTHER" id="PTHR43727:SF2">
    <property type="entry name" value="GROUP IV DECARBOXYLASE"/>
    <property type="match status" value="1"/>
</dbReference>
<comment type="subunit">
    <text evidence="5">Homodimer.</text>
</comment>
<feature type="domain" description="Orn/DAP/Arg decarboxylase 2 C-terminal" evidence="9">
    <location>
        <begin position="37"/>
        <end position="373"/>
    </location>
</feature>
<evidence type="ECO:0000256" key="4">
    <source>
        <dbReference type="ARBA" id="ARBA00023239"/>
    </source>
</evidence>
<feature type="binding site" evidence="5">
    <location>
        <position position="317"/>
    </location>
    <ligand>
        <name>substrate</name>
    </ligand>
</feature>
<dbReference type="STRING" id="1305737.GCA_000526355_02826"/>
<dbReference type="InterPro" id="IPR029066">
    <property type="entry name" value="PLP-binding_barrel"/>
</dbReference>
<dbReference type="InterPro" id="IPR022643">
    <property type="entry name" value="De-COase2_C"/>
</dbReference>
<dbReference type="PRINTS" id="PR01181">
    <property type="entry name" value="DAPDCRBXLASE"/>
</dbReference>
<dbReference type="Gene3D" id="3.20.20.10">
    <property type="entry name" value="Alanine racemase"/>
    <property type="match status" value="1"/>
</dbReference>
<keyword evidence="4 5" id="KW-0456">Lyase</keyword>
<dbReference type="Pfam" id="PF00278">
    <property type="entry name" value="Orn_DAP_Arg_deC"/>
    <property type="match status" value="1"/>
</dbReference>
<dbReference type="CDD" id="cd06828">
    <property type="entry name" value="PLPDE_III_DapDC"/>
    <property type="match status" value="1"/>
</dbReference>
<name>A0A0P7YR89_9BACT</name>
<comment type="caution">
    <text evidence="5">Lacks conserved residue(s) required for the propagation of feature annotation.</text>
</comment>
<dbReference type="GO" id="GO:0009089">
    <property type="term" value="P:lysine biosynthetic process via diaminopimelate"/>
    <property type="evidence" value="ECO:0007669"/>
    <property type="project" value="UniProtKB-UniRule"/>
</dbReference>
<reference evidence="11 12" key="1">
    <citation type="submission" date="2015-09" db="EMBL/GenBank/DDBJ databases">
        <title>Identification and resolution of microdiversity through metagenomic sequencing of parallel consortia.</title>
        <authorList>
            <person name="Nelson W.C."/>
            <person name="Romine M.F."/>
            <person name="Lindemann S.R."/>
        </authorList>
    </citation>
    <scope>NUCLEOTIDE SEQUENCE [LARGE SCALE GENOMIC DNA]</scope>
    <source>
        <strain evidence="11">HL-49</strain>
    </source>
</reference>
<keyword evidence="3 5" id="KW-0663">Pyridoxal phosphate</keyword>
<dbReference type="InterPro" id="IPR009006">
    <property type="entry name" value="Ala_racemase/Decarboxylase_C"/>
</dbReference>
<dbReference type="SUPFAM" id="SSF50621">
    <property type="entry name" value="Alanine racemase C-terminal domain-like"/>
    <property type="match status" value="1"/>
</dbReference>
<dbReference type="AlphaFoldDB" id="A0A0P7YR89"/>
<dbReference type="SUPFAM" id="SSF51419">
    <property type="entry name" value="PLP-binding barrel"/>
    <property type="match status" value="1"/>
</dbReference>
<keyword evidence="2 5" id="KW-0210">Decarboxylase</keyword>
<dbReference type="GO" id="GO:0008836">
    <property type="term" value="F:diaminopimelate decarboxylase activity"/>
    <property type="evidence" value="ECO:0007669"/>
    <property type="project" value="UniProtKB-UniRule"/>
</dbReference>
<evidence type="ECO:0000256" key="6">
    <source>
        <dbReference type="NCBIfam" id="TIGR01048"/>
    </source>
</evidence>
<keyword evidence="5 8" id="KW-0457">Lysine biosynthesis</keyword>
<evidence type="ECO:0000256" key="2">
    <source>
        <dbReference type="ARBA" id="ARBA00022793"/>
    </source>
</evidence>
<evidence type="ECO:0000256" key="1">
    <source>
        <dbReference type="ARBA" id="ARBA00001933"/>
    </source>
</evidence>
<comment type="catalytic activity">
    <reaction evidence="5 8">
        <text>meso-2,6-diaminopimelate + H(+) = L-lysine + CO2</text>
        <dbReference type="Rhea" id="RHEA:15101"/>
        <dbReference type="ChEBI" id="CHEBI:15378"/>
        <dbReference type="ChEBI" id="CHEBI:16526"/>
        <dbReference type="ChEBI" id="CHEBI:32551"/>
        <dbReference type="ChEBI" id="CHEBI:57791"/>
        <dbReference type="EC" id="4.1.1.20"/>
    </reaction>
</comment>
<proteinExistence type="inferred from homology"/>
<feature type="modified residue" description="N6-(pyridoxal phosphate)lysine" evidence="5 7">
    <location>
        <position position="67"/>
    </location>
</feature>
<accession>A0A0P7YR89</accession>
<dbReference type="PATRIC" id="fig|1305737.6.peg.1850"/>
<dbReference type="InterPro" id="IPR000183">
    <property type="entry name" value="Orn/DAP/Arg_de-COase"/>
</dbReference>
<feature type="binding site" evidence="5">
    <location>
        <position position="237"/>
    </location>
    <ligand>
        <name>pyridoxal 5'-phosphate</name>
        <dbReference type="ChEBI" id="CHEBI:597326"/>
    </ligand>
</feature>
<feature type="binding site" evidence="5">
    <location>
        <position position="321"/>
    </location>
    <ligand>
        <name>substrate</name>
    </ligand>
</feature>
<evidence type="ECO:0000259" key="9">
    <source>
        <dbReference type="Pfam" id="PF00278"/>
    </source>
</evidence>